<feature type="region of interest" description="Disordered" evidence="1">
    <location>
        <begin position="75"/>
        <end position="126"/>
    </location>
</feature>
<comment type="caution">
    <text evidence="2">The sequence shown here is derived from an EMBL/GenBank/DDBJ whole genome shotgun (WGS) entry which is preliminary data.</text>
</comment>
<evidence type="ECO:0000313" key="3">
    <source>
        <dbReference type="Proteomes" id="UP000037696"/>
    </source>
</evidence>
<dbReference type="EMBL" id="LHQQ01000025">
    <property type="protein sequence ID" value="KOS46711.1"/>
    <property type="molecule type" value="Genomic_DNA"/>
</dbReference>
<protein>
    <submittedName>
        <fullName evidence="2">Uncharacterized protein</fullName>
    </submittedName>
</protein>
<dbReference type="Proteomes" id="UP000037696">
    <property type="component" value="Unassembled WGS sequence"/>
</dbReference>
<dbReference type="AlphaFoldDB" id="A0A0M8PEU8"/>
<accession>A0A0M8PEU8</accession>
<gene>
    <name evidence="2" type="ORF">ACN38_g2288</name>
</gene>
<reference evidence="2 3" key="1">
    <citation type="submission" date="2015-08" db="EMBL/GenBank/DDBJ databases">
        <title>Genome sequencing of Penicillium nordicum.</title>
        <authorList>
            <person name="Nguyen H.D."/>
            <person name="Seifert K.A."/>
        </authorList>
    </citation>
    <scope>NUCLEOTIDE SEQUENCE [LARGE SCALE GENOMIC DNA]</scope>
    <source>
        <strain evidence="2 3">DAOMC 185683</strain>
    </source>
</reference>
<sequence>MALGEPDMADFYNWGARWLFKASGVWEIARAWHATLMEIEAFYNRHRTSAENIMDHDHLQFLQLQDRVERLAESEASVSNQVPVEGNAQGNAQGSSTQQGRFTEPFTQDGPSMLSQEHSVHLEGSNLPSSQQIGLIILGR</sequence>
<feature type="compositionally biased region" description="Polar residues" evidence="1">
    <location>
        <begin position="76"/>
        <end position="117"/>
    </location>
</feature>
<evidence type="ECO:0000256" key="1">
    <source>
        <dbReference type="SAM" id="MobiDB-lite"/>
    </source>
</evidence>
<proteinExistence type="predicted"/>
<name>A0A0M8PEU8_9EURO</name>
<evidence type="ECO:0000313" key="2">
    <source>
        <dbReference type="EMBL" id="KOS46711.1"/>
    </source>
</evidence>
<organism evidence="2 3">
    <name type="scientific">Penicillium nordicum</name>
    <dbReference type="NCBI Taxonomy" id="229535"/>
    <lineage>
        <taxon>Eukaryota</taxon>
        <taxon>Fungi</taxon>
        <taxon>Dikarya</taxon>
        <taxon>Ascomycota</taxon>
        <taxon>Pezizomycotina</taxon>
        <taxon>Eurotiomycetes</taxon>
        <taxon>Eurotiomycetidae</taxon>
        <taxon>Eurotiales</taxon>
        <taxon>Aspergillaceae</taxon>
        <taxon>Penicillium</taxon>
    </lineage>
</organism>
<keyword evidence="3" id="KW-1185">Reference proteome</keyword>